<keyword evidence="8" id="KW-0683">Retinol-binding</keyword>
<dbReference type="GO" id="GO:0016918">
    <property type="term" value="F:retinal binding"/>
    <property type="evidence" value="ECO:0007669"/>
    <property type="project" value="UniProtKB-KW"/>
</dbReference>
<keyword evidence="6" id="KW-0845">Vitamin A</keyword>
<keyword evidence="5 11" id="KW-0812">Transmembrane</keyword>
<evidence type="ECO:0000256" key="2">
    <source>
        <dbReference type="ARBA" id="ARBA00014411"/>
    </source>
</evidence>
<feature type="transmembrane region" description="Helical" evidence="11">
    <location>
        <begin position="15"/>
        <end position="32"/>
    </location>
</feature>
<dbReference type="GO" id="GO:0005886">
    <property type="term" value="C:plasma membrane"/>
    <property type="evidence" value="ECO:0007669"/>
    <property type="project" value="UniProtKB-SubCell"/>
</dbReference>
<keyword evidence="13" id="KW-1185">Reference proteome</keyword>
<reference evidence="12 13" key="1">
    <citation type="journal article" date="2023" name="Sci. Data">
        <title>Genome assembly of the Korean intertidal mud-creeper Batillaria attramentaria.</title>
        <authorList>
            <person name="Patra A.K."/>
            <person name="Ho P.T."/>
            <person name="Jun S."/>
            <person name="Lee S.J."/>
            <person name="Kim Y."/>
            <person name="Won Y.J."/>
        </authorList>
    </citation>
    <scope>NUCLEOTIDE SEQUENCE [LARGE SCALE GENOMIC DNA]</scope>
    <source>
        <strain evidence="12">Wonlab-2016</strain>
    </source>
</reference>
<keyword evidence="3" id="KW-0813">Transport</keyword>
<evidence type="ECO:0000256" key="8">
    <source>
        <dbReference type="ARBA" id="ARBA00023072"/>
    </source>
</evidence>
<feature type="transmembrane region" description="Helical" evidence="11">
    <location>
        <begin position="367"/>
        <end position="394"/>
    </location>
</feature>
<keyword evidence="9 11" id="KW-0472">Membrane</keyword>
<organism evidence="12 13">
    <name type="scientific">Batillaria attramentaria</name>
    <dbReference type="NCBI Taxonomy" id="370345"/>
    <lineage>
        <taxon>Eukaryota</taxon>
        <taxon>Metazoa</taxon>
        <taxon>Spiralia</taxon>
        <taxon>Lophotrochozoa</taxon>
        <taxon>Mollusca</taxon>
        <taxon>Gastropoda</taxon>
        <taxon>Caenogastropoda</taxon>
        <taxon>Sorbeoconcha</taxon>
        <taxon>Cerithioidea</taxon>
        <taxon>Batillariidae</taxon>
        <taxon>Batillaria</taxon>
    </lineage>
</organism>
<name>A0ABD0LK05_9CAEN</name>
<evidence type="ECO:0000256" key="5">
    <source>
        <dbReference type="ARBA" id="ARBA00022692"/>
    </source>
</evidence>
<feature type="transmembrane region" description="Helical" evidence="11">
    <location>
        <begin position="253"/>
        <end position="272"/>
    </location>
</feature>
<accession>A0ABD0LK05</accession>
<dbReference type="Pfam" id="PF14752">
    <property type="entry name" value="RBP_receptor"/>
    <property type="match status" value="2"/>
</dbReference>
<feature type="transmembrane region" description="Helical" evidence="11">
    <location>
        <begin position="97"/>
        <end position="116"/>
    </location>
</feature>
<dbReference type="EMBL" id="JACVVK020000045">
    <property type="protein sequence ID" value="KAK7499317.1"/>
    <property type="molecule type" value="Genomic_DNA"/>
</dbReference>
<keyword evidence="4" id="KW-1003">Cell membrane</keyword>
<feature type="transmembrane region" description="Helical" evidence="11">
    <location>
        <begin position="123"/>
        <end position="144"/>
    </location>
</feature>
<feature type="transmembrane region" description="Helical" evidence="11">
    <location>
        <begin position="60"/>
        <end position="77"/>
    </location>
</feature>
<evidence type="ECO:0000256" key="1">
    <source>
        <dbReference type="ARBA" id="ARBA00004651"/>
    </source>
</evidence>
<feature type="transmembrane region" description="Helical" evidence="11">
    <location>
        <begin position="322"/>
        <end position="346"/>
    </location>
</feature>
<evidence type="ECO:0000256" key="6">
    <source>
        <dbReference type="ARBA" id="ARBA00022893"/>
    </source>
</evidence>
<comment type="caution">
    <text evidence="12">The sequence shown here is derived from an EMBL/GenBank/DDBJ whole genome shotgun (WGS) entry which is preliminary data.</text>
</comment>
<dbReference type="PANTHER" id="PTHR21444">
    <property type="entry name" value="COILED-COIL DOMAIN-CONTAINING PROTEIN 180"/>
    <property type="match status" value="1"/>
</dbReference>
<dbReference type="InterPro" id="IPR026612">
    <property type="entry name" value="STRA6-like"/>
</dbReference>
<keyword evidence="7 11" id="KW-1133">Transmembrane helix</keyword>
<dbReference type="Proteomes" id="UP001519460">
    <property type="component" value="Unassembled WGS sequence"/>
</dbReference>
<dbReference type="PANTHER" id="PTHR21444:SF16">
    <property type="entry name" value="RECEPTOR FOR RETINOL UPTAKE STRA6"/>
    <property type="match status" value="1"/>
</dbReference>
<evidence type="ECO:0000256" key="3">
    <source>
        <dbReference type="ARBA" id="ARBA00022448"/>
    </source>
</evidence>
<comment type="subcellular location">
    <subcellularLocation>
        <location evidence="1">Cell membrane</location>
        <topology evidence="1">Multi-pass membrane protein</topology>
    </subcellularLocation>
</comment>
<evidence type="ECO:0000256" key="10">
    <source>
        <dbReference type="ARBA" id="ARBA00023170"/>
    </source>
</evidence>
<proteinExistence type="predicted"/>
<protein>
    <recommendedName>
        <fullName evidence="2">Receptor for retinol uptake STRA6</fullName>
    </recommendedName>
</protein>
<evidence type="ECO:0000256" key="4">
    <source>
        <dbReference type="ARBA" id="ARBA00022475"/>
    </source>
</evidence>
<evidence type="ECO:0000313" key="12">
    <source>
        <dbReference type="EMBL" id="KAK7499317.1"/>
    </source>
</evidence>
<sequence length="472" mass="54250">MAAEKCESAIDHNKFYQFSLIPAVLITLSFAMTKRRRNMLLSVMDGRPSIVLPLDSFTRVARISYSCAFAATVNLVYDVVLFRKVAIDYSGPNSLKSFIIIVSVFIYGMVFFPLFACLAVGSVFGYGLGALYVWMMTAIEIFKLTECDTNTEGRTIVIFRGLPMVLCLLYLSLSIPVRFVQAVKRGRFFVWQSHLEVVTLDEIRRSYIGRHVTKLLRKPETDSMEEPGSRFFVVKSINLNTIWRLRYRWREGFRYPTVLLSVSLVGFLTVYMSTLELFGLVSVLDKILRHNKEWVESVEYVGTDDVQFELEWWRTIVHLQEILKFSVITGAVVSFAISVVNIVHSLTRFRKNLQALYKGDHSTIPPAGFYFVFNYFMFFYNIFIGLASCLLRIVKSVLIGTCLLSRLDYCLLPRNFEFLDPGFRAYVGYMHMEHAHTHPVVLVFTKLLLLRINSTCSSAQDDRFVHLAAFSQ</sequence>
<gene>
    <name evidence="12" type="ORF">BaRGS_00009577</name>
</gene>
<evidence type="ECO:0000256" key="9">
    <source>
        <dbReference type="ARBA" id="ARBA00023136"/>
    </source>
</evidence>
<dbReference type="AlphaFoldDB" id="A0ABD0LK05"/>
<dbReference type="GO" id="GO:0019841">
    <property type="term" value="F:retinol binding"/>
    <property type="evidence" value="ECO:0007669"/>
    <property type="project" value="UniProtKB-KW"/>
</dbReference>
<feature type="transmembrane region" description="Helical" evidence="11">
    <location>
        <begin position="156"/>
        <end position="177"/>
    </location>
</feature>
<evidence type="ECO:0000256" key="11">
    <source>
        <dbReference type="SAM" id="Phobius"/>
    </source>
</evidence>
<keyword evidence="10" id="KW-0675">Receptor</keyword>
<evidence type="ECO:0000313" key="13">
    <source>
        <dbReference type="Proteomes" id="UP001519460"/>
    </source>
</evidence>
<evidence type="ECO:0000256" key="7">
    <source>
        <dbReference type="ARBA" id="ARBA00022989"/>
    </source>
</evidence>